<organism evidence="6 7">
    <name type="scientific">Bordetella bronchiseptica 253</name>
    <dbReference type="NCBI Taxonomy" id="568707"/>
    <lineage>
        <taxon>Bacteria</taxon>
        <taxon>Pseudomonadati</taxon>
        <taxon>Pseudomonadota</taxon>
        <taxon>Betaproteobacteria</taxon>
        <taxon>Burkholderiales</taxon>
        <taxon>Alcaligenaceae</taxon>
        <taxon>Bordetella</taxon>
    </lineage>
</organism>
<evidence type="ECO:0000313" key="6">
    <source>
        <dbReference type="EMBL" id="CCJ52127.1"/>
    </source>
</evidence>
<dbReference type="HOGENOM" id="CLU_018816_6_3_4"/>
<sequence>MKKPLIAAAAAIALAIAGAAWWLTRAQPPDDILTLYGNVDIRQVALAFDNSERIADMQVEEGDRVRAGQVLARQETRTLQLEAERAQARASAQEQALLRLRNGSRPQEIAQARARADAATADAALAQQDLQRLQGTARATDGRAVSRQDIDRAAARLRVARAQAETQAKALQLALLGPRDEDIAEAAAQWQASLAELALLRHRLAQAELKAPTDAVVRARLLEPGDMASPQRPVYTLALTEPKWVRAYLSEPDLGRVRPGMRARVYTDSQPDRAIDGQVGYISSVAEFTPKTVQTETLRTSLVYEIRIRVDDPQDRLRLGMPATVRLDLADAAEPGA</sequence>
<feature type="signal peptide" evidence="4">
    <location>
        <begin position="1"/>
        <end position="19"/>
    </location>
</feature>
<dbReference type="SUPFAM" id="SSF111369">
    <property type="entry name" value="HlyD-like secretion proteins"/>
    <property type="match status" value="1"/>
</dbReference>
<evidence type="ECO:0000256" key="1">
    <source>
        <dbReference type="ARBA" id="ARBA00004196"/>
    </source>
</evidence>
<reference evidence="6 7" key="1">
    <citation type="journal article" date="2012" name="BMC Genomics">
        <title>Comparative genomics of the classical Bordetella subspecies: the evolution and exchange of virulence-associated diversity amongst closely related pathogens.</title>
        <authorList>
            <person name="Park J."/>
            <person name="Zhang Y."/>
            <person name="Buboltz A.M."/>
            <person name="Zhang X."/>
            <person name="Schuster S.C."/>
            <person name="Ahuja U."/>
            <person name="Liu M."/>
            <person name="Miller J.F."/>
            <person name="Sebaihia M."/>
            <person name="Bentley S.D."/>
            <person name="Parkhill J."/>
            <person name="Harvill E.T."/>
        </authorList>
    </citation>
    <scope>NUCLEOTIDE SEQUENCE [LARGE SCALE GENOMIC DNA]</scope>
    <source>
        <strain evidence="6 7">253</strain>
    </source>
</reference>
<dbReference type="PANTHER" id="PTHR32347:SF29">
    <property type="entry name" value="UPF0194 MEMBRANE PROTEIN YBHG"/>
    <property type="match status" value="1"/>
</dbReference>
<comment type="subcellular location">
    <subcellularLocation>
        <location evidence="1">Cell envelope</location>
    </subcellularLocation>
</comment>
<dbReference type="Gene3D" id="2.40.50.100">
    <property type="match status" value="1"/>
</dbReference>
<evidence type="ECO:0000256" key="3">
    <source>
        <dbReference type="SAM" id="Coils"/>
    </source>
</evidence>
<dbReference type="Gene3D" id="2.40.30.170">
    <property type="match status" value="1"/>
</dbReference>
<evidence type="ECO:0000259" key="5">
    <source>
        <dbReference type="Pfam" id="PF25990"/>
    </source>
</evidence>
<dbReference type="GO" id="GO:0030313">
    <property type="term" value="C:cell envelope"/>
    <property type="evidence" value="ECO:0007669"/>
    <property type="project" value="UniProtKB-SubCell"/>
</dbReference>
<dbReference type="AlphaFoldDB" id="A0A0C6P0P4"/>
<gene>
    <name evidence="6" type="ORF">BN112_0209</name>
</gene>
<keyword evidence="4" id="KW-0732">Signal</keyword>
<dbReference type="PANTHER" id="PTHR32347">
    <property type="entry name" value="EFFLUX SYSTEM COMPONENT YKNX-RELATED"/>
    <property type="match status" value="1"/>
</dbReference>
<dbReference type="KEGG" id="bbh:BN112_0209"/>
<dbReference type="Proteomes" id="UP000007564">
    <property type="component" value="Chromosome"/>
</dbReference>
<dbReference type="RefSeq" id="WP_003812256.1">
    <property type="nucleotide sequence ID" value="NC_019382.1"/>
</dbReference>
<dbReference type="InterPro" id="IPR050465">
    <property type="entry name" value="UPF0194_transport"/>
</dbReference>
<accession>A0A0C6P0P4</accession>
<evidence type="ECO:0000313" key="7">
    <source>
        <dbReference type="Proteomes" id="UP000007564"/>
    </source>
</evidence>
<evidence type="ECO:0000256" key="2">
    <source>
        <dbReference type="ARBA" id="ARBA00023054"/>
    </source>
</evidence>
<evidence type="ECO:0000256" key="4">
    <source>
        <dbReference type="SAM" id="SignalP"/>
    </source>
</evidence>
<dbReference type="Pfam" id="PF25990">
    <property type="entry name" value="Beta-barrel_YknX"/>
    <property type="match status" value="1"/>
</dbReference>
<proteinExistence type="predicted"/>
<feature type="chain" id="PRO_5002189756" evidence="4">
    <location>
        <begin position="20"/>
        <end position="337"/>
    </location>
</feature>
<feature type="domain" description="YknX-like beta-barrel" evidence="5">
    <location>
        <begin position="245"/>
        <end position="325"/>
    </location>
</feature>
<dbReference type="InterPro" id="IPR058636">
    <property type="entry name" value="Beta-barrel_YknX"/>
</dbReference>
<feature type="coiled-coil region" evidence="3">
    <location>
        <begin position="71"/>
        <end position="174"/>
    </location>
</feature>
<keyword evidence="2 3" id="KW-0175">Coiled coil</keyword>
<dbReference type="OrthoDB" id="9813967at2"/>
<protein>
    <submittedName>
        <fullName evidence="6">Putative HlyD-family secretion protein</fullName>
    </submittedName>
</protein>
<dbReference type="EMBL" id="HE965806">
    <property type="protein sequence ID" value="CCJ52127.1"/>
    <property type="molecule type" value="Genomic_DNA"/>
</dbReference>
<dbReference type="GeneID" id="93203076"/>
<name>A0A0C6P0P4_BORBO</name>